<comment type="caution">
    <text evidence="1">The sequence shown here is derived from an EMBL/GenBank/DDBJ whole genome shotgun (WGS) entry which is preliminary data.</text>
</comment>
<accession>A0AAX6EMH0</accession>
<dbReference type="AlphaFoldDB" id="A0AAX6EMH0"/>
<proteinExistence type="predicted"/>
<keyword evidence="3" id="KW-1185">Reference proteome</keyword>
<gene>
    <name evidence="1" type="ORF">M6B38_179425</name>
    <name evidence="2" type="ORF">M6B38_404810</name>
</gene>
<sequence length="28" mass="3413">MMILPVRRMLKLLYSSLLRVDEYLTKVM</sequence>
<dbReference type="Proteomes" id="UP001140949">
    <property type="component" value="Unassembled WGS sequence"/>
</dbReference>
<evidence type="ECO:0000313" key="1">
    <source>
        <dbReference type="EMBL" id="KAJ6805347.1"/>
    </source>
</evidence>
<dbReference type="EMBL" id="JANAVB010035420">
    <property type="protein sequence ID" value="KAJ6805347.1"/>
    <property type="molecule type" value="Genomic_DNA"/>
</dbReference>
<reference evidence="1" key="1">
    <citation type="journal article" date="2023" name="GigaByte">
        <title>Genome assembly of the bearded iris, Iris pallida Lam.</title>
        <authorList>
            <person name="Bruccoleri R.E."/>
            <person name="Oakeley E.J."/>
            <person name="Faust A.M.E."/>
            <person name="Altorfer M."/>
            <person name="Dessus-Babus S."/>
            <person name="Burckhardt D."/>
            <person name="Oertli M."/>
            <person name="Naumann U."/>
            <person name="Petersen F."/>
            <person name="Wong J."/>
        </authorList>
    </citation>
    <scope>NUCLEOTIDE SEQUENCE</scope>
    <source>
        <strain evidence="1">GSM-AAB239-AS_SAM_17_03QT</strain>
    </source>
</reference>
<organism evidence="1 3">
    <name type="scientific">Iris pallida</name>
    <name type="common">Sweet iris</name>
    <dbReference type="NCBI Taxonomy" id="29817"/>
    <lineage>
        <taxon>Eukaryota</taxon>
        <taxon>Viridiplantae</taxon>
        <taxon>Streptophyta</taxon>
        <taxon>Embryophyta</taxon>
        <taxon>Tracheophyta</taxon>
        <taxon>Spermatophyta</taxon>
        <taxon>Magnoliopsida</taxon>
        <taxon>Liliopsida</taxon>
        <taxon>Asparagales</taxon>
        <taxon>Iridaceae</taxon>
        <taxon>Iridoideae</taxon>
        <taxon>Irideae</taxon>
        <taxon>Iris</taxon>
    </lineage>
</organism>
<reference evidence="1" key="2">
    <citation type="submission" date="2023-04" db="EMBL/GenBank/DDBJ databases">
        <authorList>
            <person name="Bruccoleri R.E."/>
            <person name="Oakeley E.J."/>
            <person name="Faust A.-M."/>
            <person name="Dessus-Babus S."/>
            <person name="Altorfer M."/>
            <person name="Burckhardt D."/>
            <person name="Oertli M."/>
            <person name="Naumann U."/>
            <person name="Petersen F."/>
            <person name="Wong J."/>
        </authorList>
    </citation>
    <scope>NUCLEOTIDE SEQUENCE</scope>
    <source>
        <strain evidence="1">GSM-AAB239-AS_SAM_17_03QT</strain>
        <tissue evidence="1">Leaf</tissue>
    </source>
</reference>
<dbReference type="EMBL" id="JANAVB010026701">
    <property type="protein sequence ID" value="KAJ6819065.1"/>
    <property type="molecule type" value="Genomic_DNA"/>
</dbReference>
<name>A0AAX6EMH0_IRIPA</name>
<protein>
    <submittedName>
        <fullName evidence="1">Zinc finger CCCH domain-containing protein 11-like</fullName>
    </submittedName>
</protein>
<evidence type="ECO:0000313" key="2">
    <source>
        <dbReference type="EMBL" id="KAJ6819065.1"/>
    </source>
</evidence>
<evidence type="ECO:0000313" key="3">
    <source>
        <dbReference type="Proteomes" id="UP001140949"/>
    </source>
</evidence>